<feature type="domain" description="LysM" evidence="3">
    <location>
        <begin position="2077"/>
        <end position="2122"/>
    </location>
</feature>
<dbReference type="Gene3D" id="2.60.40.1220">
    <property type="match status" value="2"/>
</dbReference>
<comment type="caution">
    <text evidence="4">The sequence shown here is derived from an EMBL/GenBank/DDBJ whole genome shotgun (WGS) entry which is preliminary data.</text>
</comment>
<feature type="region of interest" description="Disordered" evidence="2">
    <location>
        <begin position="2817"/>
        <end position="2839"/>
    </location>
</feature>
<keyword evidence="1" id="KW-0732">Signal</keyword>
<sequence>MGFSSIFKAIIDYFTTAEQEDQLSGSLSLFTKYLNGSDNTTIRMWVSDAPGYGHQTNTVNLLYQLTNSSEKNGYGYQGSIEVYYLEDKDKTVLTKLYQLLPELDNKPEGEVNNATVKLIEWKPEETPPNPVVNLGFTGAEDQIDDNGTIKSPELAKRLNTNYFLRLEPYLWTTPEEIQFLNSTKKTVNLTHQKLLNYGAFKQRAYWEEIPVPEPDWNYYKENGYANQVAVLQSLLSKTDNYDLGAVYSIRTKGNYELAPPPEERMFEVITGYMASQMKGTSIRSGAKPIVVLSMDNFSNRTGGGETPISQLIEGDFSFQESTWNSQLNPDLDRLKKFNIKPETLSDKERNQIIQLLKPHTYRSNYLSSVKASERIEYVWEANDINVKAKYSWLNGAKNRILFVQLGRVPAPIFNYLLYKSAMPPVFEGQNTGNLALQFGQPYFHVARPNSGNVQYPTTLLGYSDFDVYEDYSNIYMPVVYVPTIVYKMQQIANKINFPIYTWPSKINENPSEIIGAFIREYKESAEGEYQTYYNTIKSFYQNPANDKFRIASSYLGYILQAEGIIEANSSLKASAIAKSAYATGVSQLEQGSYDNNDSIGNKNGDDSTPLDTLLTKLYENLDADTILNLFPGVYSAGPIFDFISGLLGVKVTLTNTTITPAKGTVNPTEIIVNGKSSVLEDTPLEFTITFTAPEGNVVSDWKMKYTGDWLTEQLPWLQFENPYISLQVADSLLPAQGSVGGMLQGLDLDLDITLPINDGLWQLTGHFDEPASISKFYQLAGGVNLVQSLPSPFNAFTAIGVTDLQLAYNTKENKIQYVSFVMATAEKVTLMTGLDMDSVTLNVLIQEPGILAKRSTSWSTKGKFTIGTGDNAGVIITSMNYPDTIFRGQLASGVIKVTDLFNLFLPGTVFNPQGYSPEITEFNASFEGTTGNYSVTSNLNFDWTFQIISGAPSITINEVGVQVQSENTQLQGGLSGGFTFGEGATAFSISLSANYSSDGGWIFKGEQNTETPLQLTALANQLLPSNWQIPSEYNYSLVGLNFSFSETKKYYEIGGATDGYWKIPFINLNIKADLKFGYGIYGDNNADSKTEQLISSQKAITTIDATDDKVGYYCTLNADIEWIGIKMKLFYDYNPDVLTFGFTWGYLTGTIVEKEVEKGKPKHWIGTLKFTESVSLGSIIEDAISWATGYKFGLGAPWSLLNSLPLNKLELIYDFTAETVSFAIDIGEINLGFCKIKKIGLNYQAGKKDAAENGVFITIDGNFFWITNENKAEGLSPNQIKWDAAKPEDTPSPSGQGNNYLDLRLLAMGQHVTIPGINDVSSVQDAIKLMADLPDTKSGEIPNIVFDPNSSWLIGMDFGILKLQSDDKKSSGKEVVKVDDSGKDYFIDMQIVFNDPNLYALRIALNGGPARIFKGLDFQILYRKISDSVGVYQAQITLPDAMRKIQLGQVNITLPVFGMEIYTNGDFLADLGFPYDADFTRSFTLQTIIYVPFPIPVMGSAGLYFGKKSSATSTEVPQIDNGTFNPVILLGVGIQFGLGYDFNAGILSAGFSLTIVTIIEGVLAKFNPYQEENTENGNQADIAPAYYYSIKGVVGIQGKLYGYVDFKIIKAEVNVLLSILADITITAYEPILLGITARVSVAVSVKINLGLFKIKISFSFDLTLRESFEIKVGGGSSPWHVVTEGTKESMTMLKMNASPRRMARFNADAFLISITDNFNDHPDWSNLTAPATKQPLTGYIGFGLSIAGDLAKKPSDQLAVYSAMLFLESTASAVDDPNSAKQKAMGTTPDTSFEYIGKLVFRWVIAAFYNGSISAEDVDKLAISETRLQEIYDYLNNANNTAPIPLDAINSLLNTQVSMTVSHPSDQETESDAAYFPMIPQLSITLPAFEGHKSLEYAFADYNSLSDTYIDELRIYFDDLAVQLKQSNDFSLENALAVTNDTESMATFIYSDYFLLLAKQMVENAQNALRAFQYQILEGQTIAEIISWINTHGQFSSGYRYTIDYLFESNKSHTLNPGKLIEVNKATYGTIAGDTFDDISKKSMYNDQVTASALATTNANDTTILQEGIIVDYAGKDSIVVQSGNSLNSLAKDFDVTLDELLTNTDILTKEGLLMPSSVLTVSDFKGMTQDGDTLITFSARYGVSIISLAITSNDTIIDLFNSSDNNGQLVLNDLPQFEVGKLIAEIQADSGLQQLSGMASRYYLSGLRLPTSGITPKYQGMWLDDTLVYEQDTAGLFALTGQQFPLPTLADKESYDITFTIPSDITWISFEKTGDTLIIEITDDSSSYEQINTVRSYATKNYLDLEIQHLGLGDMFSNSCGHYTFSTVSPWKAGSAIALPYNGSTNESQILNIWSLPANLMEIANPSGRAVQPRFEVVTGAVDPTTNAMKSTPVTNYGWGTQVTFTIKKVPPVDNSPASLTTYEISGADGNNALLLEQMVTYLENNDNLINQLAFGYIPNQSNGDNPGVQTDPINDLTIGVAQANLSTFTRPDTATIQAFLKTLQIDSEASNLLNKPTDLITLLWQASITRDGGYYLYYYNSENGTGLPDHIFNDKGEASLSLIVLYTAPVLSDEQNILQPYMNTFVTGEAINVNNSSVYAKANPVSKTVVFNTGDTLSDLAYQYYTNIADVVEDNLTAILTAGLSIDVPEGTYQVGQDGSGQGESLEAIAIKFGTTTDAIKKANPLVTNWPDVLPLYFGLRLPLLTITSGEDNSKTLLDIATYYGMDLAALAHYNSTLVNLFSNGTQLTMIGGPITRVAAVPAGVVSLEGKRIEPAEVPDKYSDPDYAKIFLQNDFSILSFQLINNDWFKASKPSLPTGPTAPKSNNGDSCGKQPDTSGKWMFQQSVPYSKFANTLQNKGRNGLPDTSNSPYKGIGYLVQPDFMWMDIYGNTALTTISEPPRTSDDISNKTPILTGYTDAILGINQWPSVSSQWIVAKDTTAEIQIPLTFDISAYNGLLSAKATDNTTILLTFTETLDATTATSLGNYEISPNLVINNAKLGADTKTVVLTVDEMSEGVKYTLGIGNIQNESKKTTFNGQATYSYPDMSEESSSTVLSRATNDFIVYEKLAYQLTDPNGIIINMRTSLFDSIFEVGDAMYSDLVYDWIASIYNFLQDRKQGGTSVAPPSPVFTFKFAIDPAQVISDQIIELTLDMSISRVGGAVMGEFETTGGIKKVITEIAPSSNDSNNNSRALNAFAEAFEEIMTIDNQYYLKIATGANRENNNQQKSDRTIWAVRLGIDHKQPISYQVNTPGVPQLFAPRPVSNKLESRNGVSIYNYTTGKGISTEPDSQKDFTEIDMDQWVSQLFTAIDDILTPEFTGPIQLIDKKLGATNLKNIQDTKESLAEITKMLMVHVFKDETGSASAIQEAFLQSLLSQLSNLYNTSSGIQFDVNVKADKPVDTAPNLFGNVIQNTVFEGAVSSEDKLTIVSLYFSAPLDKTSATNIVNYTITDPLTVKSAILDDDAKSVVLTISGNVVLNNTSVTIGDGLLDVNLRPIEGTKTLTITTNFVSYSKPDQLTITSAKIELNNDDQSLAFLLNTPEIVRSEGGEVLSKINLNLNYKGTNIEHQIATPINGFTPSTWLNFVIPDKNMPLENELGGFEVPMILRAFPQNPSLVNQLGEANNPESTDISKLLEWNYEFEYSQPFHYPQDTLYCTVAFNIKTNDLRAMALEMDIFDALAEFIMVYPSVDKDLKSLVTKIDAQVYNESNSSSEELFTNAGIAISSFTELIDNVTQSANKAGGLLINNTNRIYKAGNEDLSYDFQIREAGQSLKVGENIEQVQVITVYGKPPSGVGIPEIHIDNYTMHLWTQGTCDGIVCYYYTDSDGKPLLSDEAQSIQKRTVILPKLNILQRQDAMTSMYLTRNEGLIPGKTINSQFVYTTGELSFSNPLLPTITNMQTIKIANLPNNQGSPTVRSLYEQLQVLMQALLKENTEPSLRFQMTCSYDYQINSGLNPINLPILMQSLILVELTSELDPMLQSWADAINDWFKSNNPSRVSGILNFDLVIFSNLTQQPYPLLHLTNLVLNLNYIKPALG</sequence>
<evidence type="ECO:0000313" key="4">
    <source>
        <dbReference type="EMBL" id="TSE08850.1"/>
    </source>
</evidence>
<dbReference type="SMART" id="SM00257">
    <property type="entry name" value="LysM"/>
    <property type="match status" value="3"/>
</dbReference>
<gene>
    <name evidence="4" type="ORF">FOF46_11145</name>
</gene>
<keyword evidence="5" id="KW-1185">Reference proteome</keyword>
<dbReference type="RefSeq" id="WP_143916508.1">
    <property type="nucleotide sequence ID" value="NZ_CANMIK010000010.1"/>
</dbReference>
<name>A0A554VL67_9FLAO</name>
<protein>
    <recommendedName>
        <fullName evidence="3">LysM domain-containing protein</fullName>
    </recommendedName>
</protein>
<dbReference type="OrthoDB" id="8248741at2"/>
<proteinExistence type="predicted"/>
<dbReference type="Proteomes" id="UP000318833">
    <property type="component" value="Unassembled WGS sequence"/>
</dbReference>
<reference evidence="4 5" key="1">
    <citation type="submission" date="2019-07" db="EMBL/GenBank/DDBJ databases">
        <title>The draft genome sequence of Aquimarina algiphila M91.</title>
        <authorList>
            <person name="Meng X."/>
        </authorList>
    </citation>
    <scope>NUCLEOTIDE SEQUENCE [LARGE SCALE GENOMIC DNA]</scope>
    <source>
        <strain evidence="4 5">M91</strain>
    </source>
</reference>
<organism evidence="4 5">
    <name type="scientific">Aquimarina algiphila</name>
    <dbReference type="NCBI Taxonomy" id="2047982"/>
    <lineage>
        <taxon>Bacteria</taxon>
        <taxon>Pseudomonadati</taxon>
        <taxon>Bacteroidota</taxon>
        <taxon>Flavobacteriia</taxon>
        <taxon>Flavobacteriales</taxon>
        <taxon>Flavobacteriaceae</taxon>
        <taxon>Aquimarina</taxon>
    </lineage>
</organism>
<dbReference type="CDD" id="cd00118">
    <property type="entry name" value="LysM"/>
    <property type="match status" value="1"/>
</dbReference>
<evidence type="ECO:0000259" key="3">
    <source>
        <dbReference type="PROSITE" id="PS51782"/>
    </source>
</evidence>
<evidence type="ECO:0000256" key="2">
    <source>
        <dbReference type="SAM" id="MobiDB-lite"/>
    </source>
</evidence>
<dbReference type="InterPro" id="IPR014755">
    <property type="entry name" value="Cu-Rt/internalin_Ig-like"/>
</dbReference>
<evidence type="ECO:0000256" key="1">
    <source>
        <dbReference type="ARBA" id="ARBA00022729"/>
    </source>
</evidence>
<dbReference type="PROSITE" id="PS51782">
    <property type="entry name" value="LYSM"/>
    <property type="match status" value="1"/>
</dbReference>
<evidence type="ECO:0000313" key="5">
    <source>
        <dbReference type="Proteomes" id="UP000318833"/>
    </source>
</evidence>
<dbReference type="Pfam" id="PF01476">
    <property type="entry name" value="LysM"/>
    <property type="match status" value="1"/>
</dbReference>
<dbReference type="InterPro" id="IPR018392">
    <property type="entry name" value="LysM"/>
</dbReference>
<dbReference type="EMBL" id="VLNR01000019">
    <property type="protein sequence ID" value="TSE08850.1"/>
    <property type="molecule type" value="Genomic_DNA"/>
</dbReference>
<accession>A0A554VL67</accession>